<evidence type="ECO:0008006" key="4">
    <source>
        <dbReference type="Google" id="ProtNLM"/>
    </source>
</evidence>
<dbReference type="InterPro" id="IPR036871">
    <property type="entry name" value="PX_dom_sf"/>
</dbReference>
<feature type="compositionally biased region" description="Gly residues" evidence="1">
    <location>
        <begin position="224"/>
        <end position="249"/>
    </location>
</feature>
<dbReference type="EMBL" id="JALLAZ020000870">
    <property type="protein sequence ID" value="KAL3785800.1"/>
    <property type="molecule type" value="Genomic_DNA"/>
</dbReference>
<dbReference type="Gene3D" id="3.30.1520.10">
    <property type="entry name" value="Phox-like domain"/>
    <property type="match status" value="1"/>
</dbReference>
<comment type="caution">
    <text evidence="2">The sequence shown here is derived from an EMBL/GenBank/DDBJ whole genome shotgun (WGS) entry which is preliminary data.</text>
</comment>
<evidence type="ECO:0000313" key="3">
    <source>
        <dbReference type="Proteomes" id="UP001530315"/>
    </source>
</evidence>
<keyword evidence="3" id="KW-1185">Reference proteome</keyword>
<feature type="compositionally biased region" description="Basic and acidic residues" evidence="1">
    <location>
        <begin position="11"/>
        <end position="22"/>
    </location>
</feature>
<dbReference type="AlphaFoldDB" id="A0ABD3PCD4"/>
<feature type="compositionally biased region" description="Low complexity" evidence="1">
    <location>
        <begin position="77"/>
        <end position="101"/>
    </location>
</feature>
<dbReference type="Proteomes" id="UP001530315">
    <property type="component" value="Unassembled WGS sequence"/>
</dbReference>
<gene>
    <name evidence="2" type="ORF">ACHAW5_008664</name>
</gene>
<evidence type="ECO:0000313" key="2">
    <source>
        <dbReference type="EMBL" id="KAL3785800.1"/>
    </source>
</evidence>
<organism evidence="2 3">
    <name type="scientific">Stephanodiscus triporus</name>
    <dbReference type="NCBI Taxonomy" id="2934178"/>
    <lineage>
        <taxon>Eukaryota</taxon>
        <taxon>Sar</taxon>
        <taxon>Stramenopiles</taxon>
        <taxon>Ochrophyta</taxon>
        <taxon>Bacillariophyta</taxon>
        <taxon>Coscinodiscophyceae</taxon>
        <taxon>Thalassiosirophycidae</taxon>
        <taxon>Stephanodiscales</taxon>
        <taxon>Stephanodiscaceae</taxon>
        <taxon>Stephanodiscus</taxon>
    </lineage>
</organism>
<feature type="region of interest" description="Disordered" evidence="1">
    <location>
        <begin position="1"/>
        <end position="190"/>
    </location>
</feature>
<feature type="compositionally biased region" description="Acidic residues" evidence="1">
    <location>
        <begin position="267"/>
        <end position="278"/>
    </location>
</feature>
<proteinExistence type="predicted"/>
<feature type="region of interest" description="Disordered" evidence="1">
    <location>
        <begin position="220"/>
        <end position="291"/>
    </location>
</feature>
<accession>A0ABD3PCD4</accession>
<feature type="compositionally biased region" description="Basic and acidic residues" evidence="1">
    <location>
        <begin position="148"/>
        <end position="160"/>
    </location>
</feature>
<dbReference type="SUPFAM" id="SSF64268">
    <property type="entry name" value="PX domain"/>
    <property type="match status" value="1"/>
</dbReference>
<protein>
    <recommendedName>
        <fullName evidence="4">PX domain-containing protein</fullName>
    </recommendedName>
</protein>
<sequence length="665" mass="70937">MSNAPSVKRVMSKDHVRGEKKSKMGGGTSSGAEAEEDAAAGLEYCSTNDDGDDRTDRMTDGNSSTSGIPPADRGPPLVASVSRRSLSQLSLAGGGSTAASAMDEDDDDDDDDDDDSPPEKEEGGGGGIGTIKRRVSDDVLLGGVGEGGWRRDNFTIHERPPSSTIAGGGGGAAADDSDPYSDDEGRANAVSGNWGWFEDVHGHEGPFLYHSTVSGANNNNNNLAGGGGGGGQPPKAPRGGGRGGGGGGADNATRNHLGGERGRGGGGDDDANDDDDEGGRDRNGKGGKKKGLFQIGGQIMQNVMSLVEPQRQETNTMAVTAPTYVLEESLSSQKLWKQTAGNRPPQPVEERAFFEQMWAQNFARSNVKYEIPVEVLTASTPISISPFYDDRFGDDGAPGNLSNYNLAATFNMNSVEDAAADPASVKAAQADVAEATLNQRLSANGAVQMYFDPNRPKDYNLKTLGPHHHHHTLVNKKVKNANGENDLTVLVRGDNVFGTTVSKSFPRVNDKGEPVDGIDTVSISIASYRVVESKKHGKYAQYLVIFCDGNFRNTVGVWKRYSDFSELSRKVTQGDKSCAAVVTGLSPLSVDDHDAEILPNAITSWRLLKKRQRWYRCLDAGYLSLKVFLLERFLHDILFESSNPQILRDFVGVNSSEASKLNTKG</sequence>
<feature type="compositionally biased region" description="Acidic residues" evidence="1">
    <location>
        <begin position="102"/>
        <end position="116"/>
    </location>
</feature>
<evidence type="ECO:0000256" key="1">
    <source>
        <dbReference type="SAM" id="MobiDB-lite"/>
    </source>
</evidence>
<reference evidence="2 3" key="1">
    <citation type="submission" date="2024-10" db="EMBL/GenBank/DDBJ databases">
        <title>Updated reference genomes for cyclostephanoid diatoms.</title>
        <authorList>
            <person name="Roberts W.R."/>
            <person name="Alverson A.J."/>
        </authorList>
    </citation>
    <scope>NUCLEOTIDE SEQUENCE [LARGE SCALE GENOMIC DNA]</scope>
    <source>
        <strain evidence="2 3">AJA276-08</strain>
    </source>
</reference>
<name>A0ABD3PCD4_9STRA</name>